<dbReference type="Proteomes" id="UP000186336">
    <property type="component" value="Chromosome"/>
</dbReference>
<dbReference type="Pfam" id="PF08811">
    <property type="entry name" value="DUF1800"/>
    <property type="match status" value="1"/>
</dbReference>
<proteinExistence type="predicted"/>
<reference evidence="1 2" key="1">
    <citation type="submission" date="2017-01" db="EMBL/GenBank/DDBJ databases">
        <title>Complete genome of Tateyamaria omphalii DOK1-4 isolated from seawater in Dokdo.</title>
        <authorList>
            <person name="Kim J.H."/>
            <person name="Chi W.-J."/>
        </authorList>
    </citation>
    <scope>NUCLEOTIDE SEQUENCE [LARGE SCALE GENOMIC DNA]</scope>
    <source>
        <strain evidence="1 2">DOK1-4</strain>
    </source>
</reference>
<organism evidence="1 2">
    <name type="scientific">Tateyamaria omphalii</name>
    <dbReference type="NCBI Taxonomy" id="299262"/>
    <lineage>
        <taxon>Bacteria</taxon>
        <taxon>Pseudomonadati</taxon>
        <taxon>Pseudomonadota</taxon>
        <taxon>Alphaproteobacteria</taxon>
        <taxon>Rhodobacterales</taxon>
        <taxon>Roseobacteraceae</taxon>
        <taxon>Tateyamaria</taxon>
    </lineage>
</organism>
<dbReference type="InterPro" id="IPR014917">
    <property type="entry name" value="DUF1800"/>
</dbReference>
<keyword evidence="2" id="KW-1185">Reference proteome</keyword>
<name>A0A1P8N101_9RHOB</name>
<dbReference type="AlphaFoldDB" id="A0A1P8N101"/>
<dbReference type="EMBL" id="CP019312">
    <property type="protein sequence ID" value="APX14000.1"/>
    <property type="molecule type" value="Genomic_DNA"/>
</dbReference>
<dbReference type="KEGG" id="tom:BWR18_18645"/>
<accession>A0A1P8N101</accession>
<dbReference type="RefSeq" id="WP_076630424.1">
    <property type="nucleotide sequence ID" value="NZ_CP019312.1"/>
</dbReference>
<protein>
    <recommendedName>
        <fullName evidence="3">DUF1800 domain-containing protein</fullName>
    </recommendedName>
</protein>
<dbReference type="STRING" id="299262.BWR18_18645"/>
<evidence type="ECO:0000313" key="1">
    <source>
        <dbReference type="EMBL" id="APX14000.1"/>
    </source>
</evidence>
<dbReference type="OrthoDB" id="9772295at2"/>
<gene>
    <name evidence="1" type="ORF">BWR18_18645</name>
</gene>
<evidence type="ECO:0008006" key="3">
    <source>
        <dbReference type="Google" id="ProtNLM"/>
    </source>
</evidence>
<sequence>MRSFDPQLAEIRFGYGVSPEYAAPQDVSAMLSGLTGPDVMAQRFPIQSFHDFRSRMVEVSEQVAIRRKNRGTPLAAEARKRRNVLNKEAREDLAVWLGHTMLRRAHTETAFRERIVAFWADHFTAMGKRGVIRRGTSPYIEDAIRPFIAGNFEELLIEAVTHPLMVDYLDQRVSIGPNSQRAERIGQNRKVGLNENLARELLELHTLGVDGPYTQTDVTELAELLTGLTFDARNGMKFQKRLAEPGAETVLGVTYSETANLNTVRTVLTDLALHPATARHIATKLAIHFGSDAPDPALIDAMETAFLEHNGALMPVYEALLSHPSVWTRELSNIKPPIDFMSSALRALAVPPASFADQEQRWIRRIFMQPLFNMGQRWETPSGPDGWAEEDPEWITPQGLALRVSWAMAFPGELVDPLPDPRDFVDHALGDFATEPVRFAAGAAETRSEAIGLVLMSPAFQRR</sequence>
<evidence type="ECO:0000313" key="2">
    <source>
        <dbReference type="Proteomes" id="UP000186336"/>
    </source>
</evidence>